<dbReference type="GO" id="GO:0004693">
    <property type="term" value="F:cyclin-dependent protein serine/threonine kinase activity"/>
    <property type="evidence" value="ECO:0007669"/>
    <property type="project" value="UniProtKB-EC"/>
</dbReference>
<dbReference type="Pfam" id="PF00069">
    <property type="entry name" value="Pkinase"/>
    <property type="match status" value="1"/>
</dbReference>
<feature type="binding site" evidence="10">
    <location>
        <position position="367"/>
    </location>
    <ligand>
        <name>ATP</name>
        <dbReference type="ChEBI" id="CHEBI:30616"/>
    </ligand>
</feature>
<feature type="compositionally biased region" description="Polar residues" evidence="11">
    <location>
        <begin position="201"/>
        <end position="213"/>
    </location>
</feature>
<keyword evidence="4" id="KW-0808">Transferase</keyword>
<dbReference type="GO" id="GO:0030332">
    <property type="term" value="F:cyclin binding"/>
    <property type="evidence" value="ECO:0007669"/>
    <property type="project" value="TreeGrafter"/>
</dbReference>
<evidence type="ECO:0000256" key="5">
    <source>
        <dbReference type="ARBA" id="ARBA00022741"/>
    </source>
</evidence>
<evidence type="ECO:0000256" key="9">
    <source>
        <dbReference type="ARBA" id="ARBA00048367"/>
    </source>
</evidence>
<dbReference type="EMBL" id="JAWDGP010006879">
    <property type="protein sequence ID" value="KAK3733819.1"/>
    <property type="molecule type" value="Genomic_DNA"/>
</dbReference>
<evidence type="ECO:0000259" key="12">
    <source>
        <dbReference type="PROSITE" id="PS50011"/>
    </source>
</evidence>
<evidence type="ECO:0000256" key="2">
    <source>
        <dbReference type="ARBA" id="ARBA00012425"/>
    </source>
</evidence>
<dbReference type="GO" id="GO:0005829">
    <property type="term" value="C:cytosol"/>
    <property type="evidence" value="ECO:0007669"/>
    <property type="project" value="TreeGrafter"/>
</dbReference>
<dbReference type="FunFam" id="3.30.200.20:FF:000007">
    <property type="entry name" value="Cyclin-dependent kinase 14, putative"/>
    <property type="match status" value="1"/>
</dbReference>
<reference evidence="13" key="1">
    <citation type="journal article" date="2023" name="G3 (Bethesda)">
        <title>A reference genome for the long-term kleptoplast-retaining sea slug Elysia crispata morphotype clarki.</title>
        <authorList>
            <person name="Eastman K.E."/>
            <person name="Pendleton A.L."/>
            <person name="Shaikh M.A."/>
            <person name="Suttiyut T."/>
            <person name="Ogas R."/>
            <person name="Tomko P."/>
            <person name="Gavelis G."/>
            <person name="Widhalm J.R."/>
            <person name="Wisecaver J.H."/>
        </authorList>
    </citation>
    <scope>NUCLEOTIDE SEQUENCE</scope>
    <source>
        <strain evidence="13">ECLA1</strain>
    </source>
</reference>
<keyword evidence="5 10" id="KW-0547">Nucleotide-binding</keyword>
<dbReference type="EC" id="2.7.11.22" evidence="2"/>
<feature type="domain" description="Protein kinase" evidence="12">
    <location>
        <begin position="338"/>
        <end position="622"/>
    </location>
</feature>
<protein>
    <recommendedName>
        <fullName evidence="2">cyclin-dependent kinase</fullName>
        <ecNumber evidence="2">2.7.11.22</ecNumber>
    </recommendedName>
</protein>
<evidence type="ECO:0000256" key="10">
    <source>
        <dbReference type="PROSITE-ProRule" id="PRU10141"/>
    </source>
</evidence>
<dbReference type="PROSITE" id="PS50011">
    <property type="entry name" value="PROTEIN_KINASE_DOM"/>
    <property type="match status" value="1"/>
</dbReference>
<keyword evidence="3" id="KW-0723">Serine/threonine-protein kinase</keyword>
<evidence type="ECO:0000313" key="13">
    <source>
        <dbReference type="EMBL" id="KAK3733819.1"/>
    </source>
</evidence>
<evidence type="ECO:0000256" key="7">
    <source>
        <dbReference type="ARBA" id="ARBA00022840"/>
    </source>
</evidence>
<dbReference type="InterPro" id="IPR000719">
    <property type="entry name" value="Prot_kinase_dom"/>
</dbReference>
<dbReference type="InterPro" id="IPR017441">
    <property type="entry name" value="Protein_kinase_ATP_BS"/>
</dbReference>
<dbReference type="Gene3D" id="3.30.200.20">
    <property type="entry name" value="Phosphorylase Kinase, domain 1"/>
    <property type="match status" value="1"/>
</dbReference>
<comment type="similarity">
    <text evidence="1">Belongs to the protein kinase superfamily. CMGC Ser/Thr protein kinase family. CDC2/CDKX subfamily.</text>
</comment>
<keyword evidence="14" id="KW-1185">Reference proteome</keyword>
<accession>A0AAE0Y6P0</accession>
<comment type="catalytic activity">
    <reaction evidence="8">
        <text>L-threonyl-[protein] + ATP = O-phospho-L-threonyl-[protein] + ADP + H(+)</text>
        <dbReference type="Rhea" id="RHEA:46608"/>
        <dbReference type="Rhea" id="RHEA-COMP:11060"/>
        <dbReference type="Rhea" id="RHEA-COMP:11605"/>
        <dbReference type="ChEBI" id="CHEBI:15378"/>
        <dbReference type="ChEBI" id="CHEBI:30013"/>
        <dbReference type="ChEBI" id="CHEBI:30616"/>
        <dbReference type="ChEBI" id="CHEBI:61977"/>
        <dbReference type="ChEBI" id="CHEBI:456216"/>
        <dbReference type="EC" id="2.7.11.22"/>
    </reaction>
</comment>
<dbReference type="GO" id="GO:0005524">
    <property type="term" value="F:ATP binding"/>
    <property type="evidence" value="ECO:0007669"/>
    <property type="project" value="UniProtKB-UniRule"/>
</dbReference>
<evidence type="ECO:0000256" key="6">
    <source>
        <dbReference type="ARBA" id="ARBA00022777"/>
    </source>
</evidence>
<dbReference type="InterPro" id="IPR008271">
    <property type="entry name" value="Ser/Thr_kinase_AS"/>
</dbReference>
<evidence type="ECO:0000313" key="14">
    <source>
        <dbReference type="Proteomes" id="UP001283361"/>
    </source>
</evidence>
<dbReference type="SUPFAM" id="SSF56112">
    <property type="entry name" value="Protein kinase-like (PK-like)"/>
    <property type="match status" value="1"/>
</dbReference>
<name>A0AAE0Y6P0_9GAST</name>
<dbReference type="PANTHER" id="PTHR24056:SF189">
    <property type="entry name" value="PROTEIN KINASE DOMAIN-CONTAINING PROTEIN"/>
    <property type="match status" value="1"/>
</dbReference>
<dbReference type="InterPro" id="IPR011009">
    <property type="entry name" value="Kinase-like_dom_sf"/>
</dbReference>
<dbReference type="FunFam" id="1.10.510.10:FF:000131">
    <property type="entry name" value="cyclin-dependent kinase 14 isoform X1"/>
    <property type="match status" value="1"/>
</dbReference>
<sequence>MLHAEVRHCPMVPITCGYSLIFPPNPQGAHPFCPALTSPHQGAHPFCPALTSPHQFCTVFLFTKPRLSFDDDVSHRPVRLSAILSRGFVDPKGFNDALLRLSTSAGPAGHSGPAITSRTGLWGVSWNLSVPRVVDKAVLILRSILQHRASSKDKSQVGRLKKIRRRISASFGRLSISKEDTIQEGDNESEGVFMNDMVASTNGYYPSRTQSAPDTPPTTTNGSHYTHHHHYHHSHMTTTTTTTAATNGDHSSYPATGDPNRPVVIPRNPEGKHTPVKRHHSAGDMLSDAPFPSPPAKTVATQKQPRPKSEGHAYSRNSIYKRAVSFGGPSPFGRADSYNKLEQLGEGSYATVFKGFSSLTQQVVALKEIRLQEEEGAPFTAIREASLLKGLRHANIVTLHDIIHTKETLTFVFEYVHTDLSQYLEKYPGGLNTFNAKLFLYQLLRGLAFCHQRRILHRDLKPQNLLISQIGELKLADFGLARAKSIPSHTYSHEVVTLWYRPPDVLLGSTQYSTSLDMWGVGCIFTEMISGQATFPGKKDAFDQLNMIFKSLGTPTEQDWEGVTRFVNYDLKKLDQYPRQSLASCIPKLSYVPHAEELASRFLQMQPQFRISAEAAKRHEYFQDLPPRIHDLADGSSIFHIPGLRLLPETTEFAHNHHRRSSGRSGIKTSLKM</sequence>
<evidence type="ECO:0000256" key="8">
    <source>
        <dbReference type="ARBA" id="ARBA00047811"/>
    </source>
</evidence>
<feature type="compositionally biased region" description="Low complexity" evidence="11">
    <location>
        <begin position="236"/>
        <end position="248"/>
    </location>
</feature>
<dbReference type="AlphaFoldDB" id="A0AAE0Y6P0"/>
<dbReference type="InterPro" id="IPR050108">
    <property type="entry name" value="CDK"/>
</dbReference>
<dbReference type="PROSITE" id="PS00108">
    <property type="entry name" value="PROTEIN_KINASE_ST"/>
    <property type="match status" value="1"/>
</dbReference>
<comment type="caution">
    <text evidence="13">The sequence shown here is derived from an EMBL/GenBank/DDBJ whole genome shotgun (WGS) entry which is preliminary data.</text>
</comment>
<evidence type="ECO:0000256" key="11">
    <source>
        <dbReference type="SAM" id="MobiDB-lite"/>
    </source>
</evidence>
<dbReference type="GO" id="GO:0005634">
    <property type="term" value="C:nucleus"/>
    <property type="evidence" value="ECO:0007669"/>
    <property type="project" value="TreeGrafter"/>
</dbReference>
<organism evidence="13 14">
    <name type="scientific">Elysia crispata</name>
    <name type="common">lettuce slug</name>
    <dbReference type="NCBI Taxonomy" id="231223"/>
    <lineage>
        <taxon>Eukaryota</taxon>
        <taxon>Metazoa</taxon>
        <taxon>Spiralia</taxon>
        <taxon>Lophotrochozoa</taxon>
        <taxon>Mollusca</taxon>
        <taxon>Gastropoda</taxon>
        <taxon>Heterobranchia</taxon>
        <taxon>Euthyneura</taxon>
        <taxon>Panpulmonata</taxon>
        <taxon>Sacoglossa</taxon>
        <taxon>Placobranchoidea</taxon>
        <taxon>Plakobranchidae</taxon>
        <taxon>Elysia</taxon>
    </lineage>
</organism>
<proteinExistence type="inferred from homology"/>
<evidence type="ECO:0000256" key="1">
    <source>
        <dbReference type="ARBA" id="ARBA00006485"/>
    </source>
</evidence>
<dbReference type="PROSITE" id="PS00107">
    <property type="entry name" value="PROTEIN_KINASE_ATP"/>
    <property type="match status" value="1"/>
</dbReference>
<dbReference type="Gene3D" id="1.10.510.10">
    <property type="entry name" value="Transferase(Phosphotransferase) domain 1"/>
    <property type="match status" value="1"/>
</dbReference>
<keyword evidence="6" id="KW-0418">Kinase</keyword>
<keyword evidence="7 10" id="KW-0067">ATP-binding</keyword>
<comment type="catalytic activity">
    <reaction evidence="9">
        <text>L-seryl-[protein] + ATP = O-phospho-L-seryl-[protein] + ADP + H(+)</text>
        <dbReference type="Rhea" id="RHEA:17989"/>
        <dbReference type="Rhea" id="RHEA-COMP:9863"/>
        <dbReference type="Rhea" id="RHEA-COMP:11604"/>
        <dbReference type="ChEBI" id="CHEBI:15378"/>
        <dbReference type="ChEBI" id="CHEBI:29999"/>
        <dbReference type="ChEBI" id="CHEBI:30616"/>
        <dbReference type="ChEBI" id="CHEBI:83421"/>
        <dbReference type="ChEBI" id="CHEBI:456216"/>
        <dbReference type="EC" id="2.7.11.22"/>
    </reaction>
</comment>
<evidence type="ECO:0000256" key="3">
    <source>
        <dbReference type="ARBA" id="ARBA00022527"/>
    </source>
</evidence>
<dbReference type="SMART" id="SM00220">
    <property type="entry name" value="S_TKc"/>
    <property type="match status" value="1"/>
</dbReference>
<dbReference type="Proteomes" id="UP001283361">
    <property type="component" value="Unassembled WGS sequence"/>
</dbReference>
<dbReference type="PANTHER" id="PTHR24056">
    <property type="entry name" value="CELL DIVISION PROTEIN KINASE"/>
    <property type="match status" value="1"/>
</dbReference>
<feature type="region of interest" description="Disordered" evidence="11">
    <location>
        <begin position="201"/>
        <end position="316"/>
    </location>
</feature>
<evidence type="ECO:0000256" key="4">
    <source>
        <dbReference type="ARBA" id="ARBA00022679"/>
    </source>
</evidence>
<feature type="compositionally biased region" description="Basic residues" evidence="11">
    <location>
        <begin position="225"/>
        <end position="235"/>
    </location>
</feature>
<gene>
    <name evidence="13" type="ORF">RRG08_014472</name>
</gene>